<protein>
    <submittedName>
        <fullName evidence="2">Uncharacterized protein</fullName>
    </submittedName>
</protein>
<feature type="chain" id="PRO_5046290334" evidence="1">
    <location>
        <begin position="25"/>
        <end position="344"/>
    </location>
</feature>
<feature type="signal peptide" evidence="1">
    <location>
        <begin position="1"/>
        <end position="24"/>
    </location>
</feature>
<reference evidence="2 3" key="1">
    <citation type="submission" date="2023-05" db="EMBL/GenBank/DDBJ databases">
        <title>A 100% complete, gapless, phased diploid assembly of the Scenedesmus obliquus UTEX 3031 genome.</title>
        <authorList>
            <person name="Biondi T.C."/>
            <person name="Hanschen E.R."/>
            <person name="Kwon T."/>
            <person name="Eng W."/>
            <person name="Kruse C.P.S."/>
            <person name="Koehler S.I."/>
            <person name="Kunde Y."/>
            <person name="Gleasner C.D."/>
            <person name="You Mak K.T."/>
            <person name="Polle J."/>
            <person name="Hovde B.T."/>
            <person name="Starkenburg S.R."/>
        </authorList>
    </citation>
    <scope>NUCLEOTIDE SEQUENCE [LARGE SCALE GENOMIC DNA]</scope>
    <source>
        <strain evidence="2 3">DOE0152z</strain>
    </source>
</reference>
<dbReference type="EMBL" id="CP126214">
    <property type="protein sequence ID" value="WIA16260.1"/>
    <property type="molecule type" value="Genomic_DNA"/>
</dbReference>
<sequence>MSRNRASAALLLAVVCLVGRCATAACCAAADRAVAVDDWRREPRLELLQDRLPANTPALGRRLLGAEAAQQFYSLSPQCGWDEGSCGPLLSNWFLHKGMPSSPYRRAMLMASERGLYCLKTHTTESDCNKDVQHRCWWLSKDGKGRCQGIDFSDMTWYSMQNFTARLSTIPPPMACPGTKAHQVLACYAGMYSGTCKYMPNCFVGTVDNSKVCLPTFVKSYSSDQFFQLVTAVDDLDPKVFGNCEGACWVRQAKKCLEAAGSGKPSCEKLPYCYFDSTEKTCSHRTFEFGDSEYEQTVKRLYGMCYAAENKDDCEAPSKGKVTFETAIVWKDYEPPLEAAQCKL</sequence>
<evidence type="ECO:0000256" key="1">
    <source>
        <dbReference type="SAM" id="SignalP"/>
    </source>
</evidence>
<accession>A0ABY8U4H8</accession>
<dbReference type="Proteomes" id="UP001244341">
    <property type="component" value="Chromosome 7b"/>
</dbReference>
<organism evidence="2 3">
    <name type="scientific">Tetradesmus obliquus</name>
    <name type="common">Green alga</name>
    <name type="synonym">Acutodesmus obliquus</name>
    <dbReference type="NCBI Taxonomy" id="3088"/>
    <lineage>
        <taxon>Eukaryota</taxon>
        <taxon>Viridiplantae</taxon>
        <taxon>Chlorophyta</taxon>
        <taxon>core chlorophytes</taxon>
        <taxon>Chlorophyceae</taxon>
        <taxon>CS clade</taxon>
        <taxon>Sphaeropleales</taxon>
        <taxon>Scenedesmaceae</taxon>
        <taxon>Tetradesmus</taxon>
    </lineage>
</organism>
<keyword evidence="3" id="KW-1185">Reference proteome</keyword>
<keyword evidence="1" id="KW-0732">Signal</keyword>
<evidence type="ECO:0000313" key="2">
    <source>
        <dbReference type="EMBL" id="WIA16260.1"/>
    </source>
</evidence>
<gene>
    <name evidence="2" type="ORF">OEZ85_012967</name>
</gene>
<name>A0ABY8U4H8_TETOB</name>
<evidence type="ECO:0000313" key="3">
    <source>
        <dbReference type="Proteomes" id="UP001244341"/>
    </source>
</evidence>
<proteinExistence type="predicted"/>